<dbReference type="Pfam" id="PF13622">
    <property type="entry name" value="4HBT_3"/>
    <property type="match status" value="1"/>
</dbReference>
<dbReference type="GO" id="GO:0006637">
    <property type="term" value="P:acyl-CoA metabolic process"/>
    <property type="evidence" value="ECO:0007669"/>
    <property type="project" value="InterPro"/>
</dbReference>
<evidence type="ECO:0000259" key="3">
    <source>
        <dbReference type="Pfam" id="PF13622"/>
    </source>
</evidence>
<dbReference type="InterPro" id="IPR049449">
    <property type="entry name" value="TesB_ACOT8-like_N"/>
</dbReference>
<evidence type="ECO:0000313" key="6">
    <source>
        <dbReference type="Proteomes" id="UP001431209"/>
    </source>
</evidence>
<dbReference type="InterPro" id="IPR003703">
    <property type="entry name" value="Acyl_CoA_thio"/>
</dbReference>
<comment type="similarity">
    <text evidence="1">Belongs to the C/M/P thioester hydrolase family.</text>
</comment>
<dbReference type="SUPFAM" id="SSF54637">
    <property type="entry name" value="Thioesterase/thiol ester dehydrase-isomerase"/>
    <property type="match status" value="2"/>
</dbReference>
<dbReference type="AlphaFoldDB" id="A0AAW2YLF7"/>
<dbReference type="Proteomes" id="UP001431209">
    <property type="component" value="Unassembled WGS sequence"/>
</dbReference>
<dbReference type="Pfam" id="PF20789">
    <property type="entry name" value="4HBT_3C"/>
    <property type="match status" value="1"/>
</dbReference>
<dbReference type="InterPro" id="IPR029069">
    <property type="entry name" value="HotDog_dom_sf"/>
</dbReference>
<comment type="caution">
    <text evidence="5">The sequence shown here is derived from an EMBL/GenBank/DDBJ whole genome shotgun (WGS) entry which is preliminary data.</text>
</comment>
<dbReference type="GO" id="GO:0047617">
    <property type="term" value="F:fatty acyl-CoA hydrolase activity"/>
    <property type="evidence" value="ECO:0007669"/>
    <property type="project" value="InterPro"/>
</dbReference>
<dbReference type="InterPro" id="IPR049450">
    <property type="entry name" value="ACOT8-like_C"/>
</dbReference>
<dbReference type="PANTHER" id="PTHR11066">
    <property type="entry name" value="ACYL-COA THIOESTERASE"/>
    <property type="match status" value="1"/>
</dbReference>
<evidence type="ECO:0000256" key="2">
    <source>
        <dbReference type="ARBA" id="ARBA00022801"/>
    </source>
</evidence>
<feature type="domain" description="Acyl-CoA thioesterase-like C-terminal" evidence="4">
    <location>
        <begin position="196"/>
        <end position="289"/>
    </location>
</feature>
<dbReference type="PANTHER" id="PTHR11066:SF64">
    <property type="entry name" value="ACYL-COA THIOESTERASE (AFU_ORTHOLOGUE AFUA_1G12060)"/>
    <property type="match status" value="1"/>
</dbReference>
<reference evidence="5 6" key="1">
    <citation type="submission" date="2024-03" db="EMBL/GenBank/DDBJ databases">
        <title>The Acrasis kona genome and developmental transcriptomes reveal deep origins of eukaryotic multicellular pathways.</title>
        <authorList>
            <person name="Sheikh S."/>
            <person name="Fu C.-J."/>
            <person name="Brown M.W."/>
            <person name="Baldauf S.L."/>
        </authorList>
    </citation>
    <scope>NUCLEOTIDE SEQUENCE [LARGE SCALE GENOMIC DNA]</scope>
    <source>
        <strain evidence="5 6">ATCC MYA-3509</strain>
    </source>
</reference>
<dbReference type="InterPro" id="IPR042171">
    <property type="entry name" value="Acyl-CoA_hotdog"/>
</dbReference>
<dbReference type="EMBL" id="JAOPGA020000251">
    <property type="protein sequence ID" value="KAL0477833.1"/>
    <property type="molecule type" value="Genomic_DNA"/>
</dbReference>
<keyword evidence="6" id="KW-1185">Reference proteome</keyword>
<feature type="domain" description="Acyl-CoA thioesterase-like N-terminal HotDog" evidence="3">
    <location>
        <begin position="39"/>
        <end position="114"/>
    </location>
</feature>
<sequence>MEKCFETLISLKKVGDLHFKSLVKPYLADVSNGETKRVHVYGGHAICQSAWSACLTVPEGYQLHNTHGYFLLPTPHVEGIDYHVTKIRDGSGYITRSVVMSYNDKTIFTCLCSFKKLPTKKNTDLLNHQPKVEKLDVNPDTLPCCPYAEAPILDLIVRTDMSIDVRRAKSTWDENTPIPNRERNYFSKSQIFISPSNYNVHICCLLYMSDRNLLFTSTISQNDYEGLRWVGRTASLTHSVVIHQIPDTNDWIRFVSSSPWTGDGRGLIEAKMWNKNDELLASVYQEAMIEVLPPIKSKI</sequence>
<proteinExistence type="inferred from homology"/>
<dbReference type="GO" id="GO:0009062">
    <property type="term" value="P:fatty acid catabolic process"/>
    <property type="evidence" value="ECO:0007669"/>
    <property type="project" value="TreeGrafter"/>
</dbReference>
<dbReference type="GO" id="GO:0005782">
    <property type="term" value="C:peroxisomal matrix"/>
    <property type="evidence" value="ECO:0007669"/>
    <property type="project" value="UniProtKB-SubCell"/>
</dbReference>
<dbReference type="CDD" id="cd03444">
    <property type="entry name" value="Thioesterase_II_repeat1"/>
    <property type="match status" value="1"/>
</dbReference>
<name>A0AAW2YLF7_9EUKA</name>
<dbReference type="Gene3D" id="2.40.160.210">
    <property type="entry name" value="Acyl-CoA thioesterase, double hotdog domain"/>
    <property type="match status" value="1"/>
</dbReference>
<evidence type="ECO:0000256" key="1">
    <source>
        <dbReference type="ARBA" id="ARBA00006538"/>
    </source>
</evidence>
<keyword evidence="2" id="KW-0378">Hydrolase</keyword>
<protein>
    <submittedName>
        <fullName evidence="5">Acyl-CoA thioesterase</fullName>
    </submittedName>
</protein>
<accession>A0AAW2YLF7</accession>
<evidence type="ECO:0000259" key="4">
    <source>
        <dbReference type="Pfam" id="PF20789"/>
    </source>
</evidence>
<dbReference type="CDD" id="cd03445">
    <property type="entry name" value="Thioesterase_II_repeat2"/>
    <property type="match status" value="1"/>
</dbReference>
<gene>
    <name evidence="5" type="ORF">AKO1_005277</name>
</gene>
<organism evidence="5 6">
    <name type="scientific">Acrasis kona</name>
    <dbReference type="NCBI Taxonomy" id="1008807"/>
    <lineage>
        <taxon>Eukaryota</taxon>
        <taxon>Discoba</taxon>
        <taxon>Heterolobosea</taxon>
        <taxon>Tetramitia</taxon>
        <taxon>Eutetramitia</taxon>
        <taxon>Acrasidae</taxon>
        <taxon>Acrasis</taxon>
    </lineage>
</organism>
<evidence type="ECO:0000313" key="5">
    <source>
        <dbReference type="EMBL" id="KAL0477833.1"/>
    </source>
</evidence>